<gene>
    <name evidence="7" type="primary">nemA</name>
    <name evidence="7" type="ordered locus">MS2012</name>
</gene>
<evidence type="ECO:0000313" key="7">
    <source>
        <dbReference type="EMBL" id="AAU38619.1"/>
    </source>
</evidence>
<dbReference type="GO" id="GO:0050661">
    <property type="term" value="F:NADP binding"/>
    <property type="evidence" value="ECO:0007669"/>
    <property type="project" value="InterPro"/>
</dbReference>
<keyword evidence="3" id="KW-0288">FMN</keyword>
<dbReference type="Proteomes" id="UP000000607">
    <property type="component" value="Chromosome"/>
</dbReference>
<reference evidence="7 8" key="1">
    <citation type="journal article" date="2004" name="Nat. Biotechnol.">
        <title>The genome sequence of the capnophilic rumen bacterium Mannheimia succiniciproducens.</title>
        <authorList>
            <person name="Hong S.H."/>
            <person name="Kim J.S."/>
            <person name="Lee S.Y."/>
            <person name="In Y.H."/>
            <person name="Choi S.S."/>
            <person name="Rih J.-K."/>
            <person name="Kim C.H."/>
            <person name="Jeong H."/>
            <person name="Hur C.G."/>
            <person name="Kim J.J."/>
        </authorList>
    </citation>
    <scope>NUCLEOTIDE SEQUENCE [LARGE SCALE GENOMIC DNA]</scope>
    <source>
        <strain evidence="8">KCTC 0769BP / MBEL55E</strain>
    </source>
</reference>
<proteinExistence type="predicted"/>
<dbReference type="KEGG" id="msu:MS2012"/>
<dbReference type="PANTHER" id="PTHR43303:SF4">
    <property type="entry name" value="NADPH DEHYDROGENASE C23G7.10C-RELATED"/>
    <property type="match status" value="1"/>
</dbReference>
<feature type="domain" description="NADH:flavin oxidoreductase/NADH oxidase N-terminal" evidence="6">
    <location>
        <begin position="23"/>
        <end position="249"/>
    </location>
</feature>
<evidence type="ECO:0000256" key="5">
    <source>
        <dbReference type="ARBA" id="ARBA00023002"/>
    </source>
</evidence>
<protein>
    <submittedName>
        <fullName evidence="7">NemA protein</fullName>
    </submittedName>
</protein>
<dbReference type="PANTHER" id="PTHR43303">
    <property type="entry name" value="NADPH DEHYDROGENASE C23G7.10C-RELATED"/>
    <property type="match status" value="1"/>
</dbReference>
<evidence type="ECO:0000259" key="6">
    <source>
        <dbReference type="Pfam" id="PF00724"/>
    </source>
</evidence>
<dbReference type="GO" id="GO:0003959">
    <property type="term" value="F:NADPH dehydrogenase activity"/>
    <property type="evidence" value="ECO:0007669"/>
    <property type="project" value="InterPro"/>
</dbReference>
<evidence type="ECO:0000256" key="1">
    <source>
        <dbReference type="ARBA" id="ARBA00001917"/>
    </source>
</evidence>
<keyword evidence="2" id="KW-0285">Flavoprotein</keyword>
<dbReference type="HOGENOM" id="CLU_012153_2_2_6"/>
<dbReference type="Gene3D" id="3.20.20.70">
    <property type="entry name" value="Aldolase class I"/>
    <property type="match status" value="1"/>
</dbReference>
<organism evidence="7 8">
    <name type="scientific">Mannheimia succiniciproducens (strain KCTC 0769BP / MBEL55E)</name>
    <dbReference type="NCBI Taxonomy" id="221988"/>
    <lineage>
        <taxon>Bacteria</taxon>
        <taxon>Pseudomonadati</taxon>
        <taxon>Pseudomonadota</taxon>
        <taxon>Gammaproteobacteria</taxon>
        <taxon>Pasteurellales</taxon>
        <taxon>Pasteurellaceae</taxon>
        <taxon>Basfia</taxon>
    </lineage>
</organism>
<dbReference type="eggNOG" id="COG1902">
    <property type="taxonomic scope" value="Bacteria"/>
</dbReference>
<dbReference type="InterPro" id="IPR044152">
    <property type="entry name" value="YqjM-like"/>
</dbReference>
<evidence type="ECO:0000256" key="2">
    <source>
        <dbReference type="ARBA" id="ARBA00022630"/>
    </source>
</evidence>
<dbReference type="GO" id="GO:0010181">
    <property type="term" value="F:FMN binding"/>
    <property type="evidence" value="ECO:0007669"/>
    <property type="project" value="InterPro"/>
</dbReference>
<sequence length="281" mass="31115">MSRTYQQITQSRSFQMAKFRYLTEPFQIKNLQLKNRVVMPPMCMYVAKEDGIANNWHFVHYVSRAVGGVGLIIVEMTNVADNARISPDCLGLWNDEQAQALKKIVDECHAQGAKIAVQIGHAGRKALGWDDVVAPSAIICDESVTSDKSRWSYKMPRALTTEEAEQVVLQFQSAVRRAVAIGFDAVEIHAAHGYLIHQFYSPKMNIRTDKYGQDKCLFGIEVIQAAKAVMPAEMPLLVRISAQEYSDNGFPAEYGVSVAKRFAEAGADVLHVSGGGDGNFI</sequence>
<keyword evidence="4" id="KW-0521">NADP</keyword>
<evidence type="ECO:0000313" key="8">
    <source>
        <dbReference type="Proteomes" id="UP000000607"/>
    </source>
</evidence>
<comment type="cofactor">
    <cofactor evidence="1">
        <name>FMN</name>
        <dbReference type="ChEBI" id="CHEBI:58210"/>
    </cofactor>
</comment>
<name>Q65QZ1_MANSM</name>
<dbReference type="EMBL" id="AE016827">
    <property type="protein sequence ID" value="AAU38619.1"/>
    <property type="molecule type" value="Genomic_DNA"/>
</dbReference>
<dbReference type="SUPFAM" id="SSF51395">
    <property type="entry name" value="FMN-linked oxidoreductases"/>
    <property type="match status" value="1"/>
</dbReference>
<dbReference type="InterPro" id="IPR001155">
    <property type="entry name" value="OxRdtase_FMN_N"/>
</dbReference>
<evidence type="ECO:0000256" key="3">
    <source>
        <dbReference type="ARBA" id="ARBA00022643"/>
    </source>
</evidence>
<evidence type="ECO:0000256" key="4">
    <source>
        <dbReference type="ARBA" id="ARBA00022857"/>
    </source>
</evidence>
<dbReference type="Pfam" id="PF00724">
    <property type="entry name" value="Oxidored_FMN"/>
    <property type="match status" value="1"/>
</dbReference>
<keyword evidence="5" id="KW-0560">Oxidoreductase</keyword>
<keyword evidence="8" id="KW-1185">Reference proteome</keyword>
<dbReference type="InterPro" id="IPR013785">
    <property type="entry name" value="Aldolase_TIM"/>
</dbReference>
<accession>Q65QZ1</accession>
<dbReference type="AlphaFoldDB" id="Q65QZ1"/>